<dbReference type="HOGENOM" id="CLU_027562_9_0_11"/>
<dbReference type="Proteomes" id="UP000067708">
    <property type="component" value="Chromosome"/>
</dbReference>
<comment type="subcellular location">
    <subcellularLocation>
        <location evidence="1 9">Cytoplasm</location>
    </subcellularLocation>
</comment>
<evidence type="ECO:0000259" key="11">
    <source>
        <dbReference type="PROSITE" id="PS51900"/>
    </source>
</evidence>
<dbReference type="Gene3D" id="1.10.443.10">
    <property type="entry name" value="Intergrase catalytic core"/>
    <property type="match status" value="1"/>
</dbReference>
<sequence length="302" mass="33048">MSTSFAEAIVGFETHLDAGRGYSANTVKAYLIDVQDLAAYLEKQKLSNLEDLELEHIRDWLWQVTQKGATKATVARKSAAVRSFTAWALKSGLTNSDPGLRLRSPKASRTLPKVVSRESLALVFDVLQEKATADNPQGVRDLLAVELLYASGARVSELVGLDLESIDYSRNIMRVMGKGAKQRMIPFGQPARDALDTWIRISRPMLANEKSGRALILNSRGQRIGVRQIYSLVANILEATPTGSAGPHSLRHSAATHLLDGGADLRAVQELLGHASLGTTQIYTHVSIERLRDGYKNAHPRA</sequence>
<feature type="active site" evidence="9">
    <location>
        <position position="248"/>
    </location>
</feature>
<comment type="function">
    <text evidence="9">Site-specific tyrosine recombinase, which acts by catalyzing the cutting and rejoining of the recombining DNA molecules. The XerC-XerD complex is essential to convert dimers of the bacterial chromosome into monomers to permit their segregation at cell division. It also contributes to the segregational stability of plasmids.</text>
</comment>
<dbReference type="InterPro" id="IPR023009">
    <property type="entry name" value="Tyrosine_recombinase_XerC/XerD"/>
</dbReference>
<proteinExistence type="inferred from homology"/>
<dbReference type="GO" id="GO:0006313">
    <property type="term" value="P:DNA transposition"/>
    <property type="evidence" value="ECO:0007669"/>
    <property type="project" value="UniProtKB-UniRule"/>
</dbReference>
<dbReference type="InterPro" id="IPR011010">
    <property type="entry name" value="DNA_brk_join_enz"/>
</dbReference>
<dbReference type="eggNOG" id="COG4974">
    <property type="taxonomic scope" value="Bacteria"/>
</dbReference>
<dbReference type="GO" id="GO:0009037">
    <property type="term" value="F:tyrosine-based site-specific recombinase activity"/>
    <property type="evidence" value="ECO:0007669"/>
    <property type="project" value="UniProtKB-UniRule"/>
</dbReference>
<evidence type="ECO:0000256" key="4">
    <source>
        <dbReference type="ARBA" id="ARBA00022829"/>
    </source>
</evidence>
<dbReference type="GO" id="GO:0003677">
    <property type="term" value="F:DNA binding"/>
    <property type="evidence" value="ECO:0007669"/>
    <property type="project" value="UniProtKB-UniRule"/>
</dbReference>
<evidence type="ECO:0000256" key="2">
    <source>
        <dbReference type="ARBA" id="ARBA00022490"/>
    </source>
</evidence>
<keyword evidence="5 9" id="KW-0229">DNA integration</keyword>
<dbReference type="InterPro" id="IPR050090">
    <property type="entry name" value="Tyrosine_recombinase_XerCD"/>
</dbReference>
<dbReference type="PROSITE" id="PS51900">
    <property type="entry name" value="CB"/>
    <property type="match status" value="1"/>
</dbReference>
<feature type="domain" description="Core-binding (CB)" evidence="11">
    <location>
        <begin position="3"/>
        <end position="89"/>
    </location>
</feature>
<keyword evidence="13" id="KW-1185">Reference proteome</keyword>
<feature type="active site" evidence="9">
    <location>
        <position position="251"/>
    </location>
</feature>
<dbReference type="KEGG" id="rla:Rhola_00005190"/>
<dbReference type="PROSITE" id="PS51898">
    <property type="entry name" value="TYR_RECOMBINASE"/>
    <property type="match status" value="1"/>
</dbReference>
<dbReference type="GO" id="GO:0051301">
    <property type="term" value="P:cell division"/>
    <property type="evidence" value="ECO:0007669"/>
    <property type="project" value="UniProtKB-KW"/>
</dbReference>
<comment type="subunit">
    <text evidence="9">Forms a cyclic heterotetrameric complex composed of two molecules of XerC and two molecules of XerD.</text>
</comment>
<dbReference type="InterPro" id="IPR002104">
    <property type="entry name" value="Integrase_catalytic"/>
</dbReference>
<dbReference type="Pfam" id="PF02899">
    <property type="entry name" value="Phage_int_SAM_1"/>
    <property type="match status" value="1"/>
</dbReference>
<dbReference type="GO" id="GO:0007059">
    <property type="term" value="P:chromosome segregation"/>
    <property type="evidence" value="ECO:0007669"/>
    <property type="project" value="UniProtKB-UniRule"/>
</dbReference>
<dbReference type="Gene3D" id="1.10.150.130">
    <property type="match status" value="1"/>
</dbReference>
<dbReference type="InterPro" id="IPR010998">
    <property type="entry name" value="Integrase_recombinase_N"/>
</dbReference>
<gene>
    <name evidence="9" type="primary">xerC</name>
    <name evidence="12" type="ORF">Rhola_00005190</name>
</gene>
<evidence type="ECO:0000313" key="12">
    <source>
        <dbReference type="EMBL" id="AIC47335.1"/>
    </source>
</evidence>
<evidence type="ECO:0000256" key="9">
    <source>
        <dbReference type="HAMAP-Rule" id="MF_01808"/>
    </source>
</evidence>
<feature type="active site" evidence="9">
    <location>
        <position position="274"/>
    </location>
</feature>
<feature type="active site" description="O-(3'-phospho-DNA)-tyrosine intermediate" evidence="9">
    <location>
        <position position="283"/>
    </location>
</feature>
<feature type="domain" description="Tyr recombinase" evidence="10">
    <location>
        <begin position="110"/>
        <end position="296"/>
    </location>
</feature>
<dbReference type="NCBIfam" id="NF001399">
    <property type="entry name" value="PRK00283.1"/>
    <property type="match status" value="1"/>
</dbReference>
<dbReference type="GO" id="GO:0005737">
    <property type="term" value="C:cytoplasm"/>
    <property type="evidence" value="ECO:0007669"/>
    <property type="project" value="UniProtKB-SubCell"/>
</dbReference>
<keyword evidence="6 9" id="KW-0238">DNA-binding</keyword>
<dbReference type="PATRIC" id="fig|529884.3.peg.498"/>
<feature type="active site" evidence="9">
    <location>
        <position position="154"/>
    </location>
</feature>
<keyword evidence="3 9" id="KW-0132">Cell division</keyword>
<dbReference type="AlphaFoldDB" id="A0A060JEZ9"/>
<dbReference type="SUPFAM" id="SSF56349">
    <property type="entry name" value="DNA breaking-rejoining enzymes"/>
    <property type="match status" value="1"/>
</dbReference>
<evidence type="ECO:0000256" key="3">
    <source>
        <dbReference type="ARBA" id="ARBA00022618"/>
    </source>
</evidence>
<dbReference type="EMBL" id="CP007490">
    <property type="protein sequence ID" value="AIC47335.1"/>
    <property type="molecule type" value="Genomic_DNA"/>
</dbReference>
<evidence type="ECO:0000313" key="13">
    <source>
        <dbReference type="Proteomes" id="UP000067708"/>
    </source>
</evidence>
<dbReference type="RefSeq" id="WP_038502157.1">
    <property type="nucleotide sequence ID" value="NZ_CP007490.1"/>
</dbReference>
<organism evidence="12 13">
    <name type="scientific">Rhodoluna lacicola</name>
    <dbReference type="NCBI Taxonomy" id="529884"/>
    <lineage>
        <taxon>Bacteria</taxon>
        <taxon>Bacillati</taxon>
        <taxon>Actinomycetota</taxon>
        <taxon>Actinomycetes</taxon>
        <taxon>Micrococcales</taxon>
        <taxon>Microbacteriaceae</taxon>
        <taxon>Luna cluster</taxon>
        <taxon>Luna-1 subcluster</taxon>
        <taxon>Rhodoluna</taxon>
    </lineage>
</organism>
<dbReference type="OrthoDB" id="9801717at2"/>
<dbReference type="PANTHER" id="PTHR30349:SF77">
    <property type="entry name" value="TYROSINE RECOMBINASE XERC"/>
    <property type="match status" value="1"/>
</dbReference>
<reference evidence="12 13" key="1">
    <citation type="journal article" date="2014" name="Int. J. Syst. Evol. Microbiol.">
        <title>Rhodoluna lacicola gen. nov., sp. nov., a planktonic freshwater bacterium with stream-lined genome.</title>
        <authorList>
            <person name="Hahn M."/>
            <person name="Schmidt J."/>
            <person name="Taipale S.J."/>
            <person name="Doolittle W.F."/>
            <person name="Koll U."/>
        </authorList>
    </citation>
    <scope>NUCLEOTIDE SEQUENCE [LARGE SCALE GENOMIC DNA]</scope>
    <source>
        <strain evidence="12 13">MWH-Ta8</strain>
    </source>
</reference>
<dbReference type="Pfam" id="PF00589">
    <property type="entry name" value="Phage_integrase"/>
    <property type="match status" value="1"/>
</dbReference>
<feature type="active site" evidence="9">
    <location>
        <position position="178"/>
    </location>
</feature>
<evidence type="ECO:0000256" key="5">
    <source>
        <dbReference type="ARBA" id="ARBA00022908"/>
    </source>
</evidence>
<evidence type="ECO:0000259" key="10">
    <source>
        <dbReference type="PROSITE" id="PS51898"/>
    </source>
</evidence>
<keyword evidence="4 9" id="KW-0159">Chromosome partition</keyword>
<evidence type="ECO:0000256" key="7">
    <source>
        <dbReference type="ARBA" id="ARBA00023172"/>
    </source>
</evidence>
<evidence type="ECO:0000256" key="8">
    <source>
        <dbReference type="ARBA" id="ARBA00023306"/>
    </source>
</evidence>
<keyword evidence="8 9" id="KW-0131">Cell cycle</keyword>
<dbReference type="InterPro" id="IPR013762">
    <property type="entry name" value="Integrase-like_cat_sf"/>
</dbReference>
<dbReference type="PANTHER" id="PTHR30349">
    <property type="entry name" value="PHAGE INTEGRASE-RELATED"/>
    <property type="match status" value="1"/>
</dbReference>
<evidence type="ECO:0000256" key="6">
    <source>
        <dbReference type="ARBA" id="ARBA00023125"/>
    </source>
</evidence>
<dbReference type="InterPro" id="IPR044068">
    <property type="entry name" value="CB"/>
</dbReference>
<dbReference type="STRING" id="529884.Rhola_00005190"/>
<name>A0A060JEZ9_9MICO</name>
<evidence type="ECO:0000256" key="1">
    <source>
        <dbReference type="ARBA" id="ARBA00004496"/>
    </source>
</evidence>
<keyword evidence="2 9" id="KW-0963">Cytoplasm</keyword>
<accession>A0A060JEZ9</accession>
<keyword evidence="7 9" id="KW-0233">DNA recombination</keyword>
<dbReference type="CDD" id="cd00798">
    <property type="entry name" value="INT_XerDC_C"/>
    <property type="match status" value="1"/>
</dbReference>
<dbReference type="HAMAP" id="MF_01808">
    <property type="entry name" value="Recomb_XerC_XerD"/>
    <property type="match status" value="1"/>
</dbReference>
<protein>
    <recommendedName>
        <fullName evidence="9">Tyrosine recombinase XerC</fullName>
    </recommendedName>
</protein>
<comment type="similarity">
    <text evidence="9">Belongs to the 'phage' integrase family. XerC subfamily.</text>
</comment>
<dbReference type="InterPro" id="IPR004107">
    <property type="entry name" value="Integrase_SAM-like_N"/>
</dbReference>